<comment type="similarity">
    <text evidence="1">Belongs to the Nudix hydrolase family.</text>
</comment>
<dbReference type="InterPro" id="IPR015797">
    <property type="entry name" value="NUDIX_hydrolase-like_dom_sf"/>
</dbReference>
<dbReference type="PROSITE" id="PS51462">
    <property type="entry name" value="NUDIX"/>
    <property type="match status" value="1"/>
</dbReference>
<evidence type="ECO:0000313" key="4">
    <source>
        <dbReference type="Proteomes" id="UP000191056"/>
    </source>
</evidence>
<organism evidence="3 4">
    <name type="scientific">Clostridium chromiireducens</name>
    <dbReference type="NCBI Taxonomy" id="225345"/>
    <lineage>
        <taxon>Bacteria</taxon>
        <taxon>Bacillati</taxon>
        <taxon>Bacillota</taxon>
        <taxon>Clostridia</taxon>
        <taxon>Eubacteriales</taxon>
        <taxon>Clostridiaceae</taxon>
        <taxon>Clostridium</taxon>
    </lineage>
</organism>
<proteinExistence type="inferred from homology"/>
<dbReference type="Pfam" id="PF00293">
    <property type="entry name" value="NUDIX"/>
    <property type="match status" value="1"/>
</dbReference>
<dbReference type="OrthoDB" id="9787880at2"/>
<dbReference type="PANTHER" id="PTHR43736">
    <property type="entry name" value="ADP-RIBOSE PYROPHOSPHATASE"/>
    <property type="match status" value="1"/>
</dbReference>
<evidence type="ECO:0000259" key="2">
    <source>
        <dbReference type="PROSITE" id="PS51462"/>
    </source>
</evidence>
<accession>A0A1V4I3I8</accession>
<dbReference type="EMBL" id="MZGT01000164">
    <property type="protein sequence ID" value="OPJ54551.1"/>
    <property type="molecule type" value="Genomic_DNA"/>
</dbReference>
<dbReference type="InterPro" id="IPR000086">
    <property type="entry name" value="NUDIX_hydrolase_dom"/>
</dbReference>
<dbReference type="STRING" id="225345.CLCHR_48520"/>
<keyword evidence="4" id="KW-1185">Reference proteome</keyword>
<dbReference type="RefSeq" id="WP_079442479.1">
    <property type="nucleotide sequence ID" value="NZ_MZGT01000164.1"/>
</dbReference>
<dbReference type="Proteomes" id="UP000191056">
    <property type="component" value="Unassembled WGS sequence"/>
</dbReference>
<reference evidence="3 4" key="1">
    <citation type="submission" date="2017-03" db="EMBL/GenBank/DDBJ databases">
        <title>Genome sequence of Clostridium chromiireducens DSM 23318.</title>
        <authorList>
            <person name="Poehlein A."/>
            <person name="Daniel R."/>
        </authorList>
    </citation>
    <scope>NUCLEOTIDE SEQUENCE [LARGE SCALE GENOMIC DNA]</scope>
    <source>
        <strain evidence="3 4">DSM 23318</strain>
    </source>
</reference>
<gene>
    <name evidence="3" type="ORF">CLCHR_48520</name>
</gene>
<feature type="domain" description="Nudix hydrolase" evidence="2">
    <location>
        <begin position="41"/>
        <end position="186"/>
    </location>
</feature>
<dbReference type="Gene3D" id="3.90.79.10">
    <property type="entry name" value="Nucleoside Triphosphate Pyrophosphohydrolase"/>
    <property type="match status" value="1"/>
</dbReference>
<evidence type="ECO:0000256" key="1">
    <source>
        <dbReference type="ARBA" id="ARBA00005582"/>
    </source>
</evidence>
<dbReference type="AlphaFoldDB" id="A0A1V4I3I8"/>
<protein>
    <submittedName>
        <fullName evidence="3">NUDIX domain protein</fullName>
    </submittedName>
</protein>
<comment type="caution">
    <text evidence="3">The sequence shown here is derived from an EMBL/GenBank/DDBJ whole genome shotgun (WGS) entry which is preliminary data.</text>
</comment>
<name>A0A1V4I3I8_9CLOT</name>
<dbReference type="SUPFAM" id="SSF55811">
    <property type="entry name" value="Nudix"/>
    <property type="match status" value="1"/>
</dbReference>
<dbReference type="CDD" id="cd03674">
    <property type="entry name" value="NUDIX_Hydrolase"/>
    <property type="match status" value="1"/>
</dbReference>
<evidence type="ECO:0000313" key="3">
    <source>
        <dbReference type="EMBL" id="OPJ54551.1"/>
    </source>
</evidence>
<sequence>MSWIDMIKDYTPCDNQEKGDKEVIIKYSKILNDMLFRDNEIIHMTSSAFIVNKAKDKVLMIHHNIYNSWAWTGGHADGEEDLLLVASNEAREETGIKNIIPITKEIVSIDILPVFGHVKRGKYISAHLHASVAFLFQADENEILTVKPDENSGVKWIPINEIDLYSSEPHMKVVYEKIVFKLKNQLFI</sequence>
<dbReference type="PANTHER" id="PTHR43736:SF1">
    <property type="entry name" value="DIHYDRONEOPTERIN TRIPHOSPHATE DIPHOSPHATASE"/>
    <property type="match status" value="1"/>
</dbReference>